<keyword evidence="5 10" id="KW-0378">Hydrolase</keyword>
<dbReference type="HOGENOM" id="CLU_082080_1_1_1"/>
<organism evidence="12 13">
    <name type="scientific">Lachancea thermotolerans (strain ATCC 56472 / CBS 6340 / NRRL Y-8284)</name>
    <name type="common">Yeast</name>
    <name type="synonym">Kluyveromyces thermotolerans</name>
    <dbReference type="NCBI Taxonomy" id="559295"/>
    <lineage>
        <taxon>Eukaryota</taxon>
        <taxon>Fungi</taxon>
        <taxon>Dikarya</taxon>
        <taxon>Ascomycota</taxon>
        <taxon>Saccharomycotina</taxon>
        <taxon>Saccharomycetes</taxon>
        <taxon>Saccharomycetales</taxon>
        <taxon>Saccharomycetaceae</taxon>
        <taxon>Lachancea</taxon>
    </lineage>
</organism>
<dbReference type="FunCoup" id="C5DDN2">
    <property type="interactions" value="768"/>
</dbReference>
<evidence type="ECO:0000256" key="8">
    <source>
        <dbReference type="ARBA" id="ARBA00023211"/>
    </source>
</evidence>
<comment type="catalytic activity">
    <reaction evidence="10">
        <text>dITP + H2O = dIMP + diphosphate + H(+)</text>
        <dbReference type="Rhea" id="RHEA:28342"/>
        <dbReference type="ChEBI" id="CHEBI:15377"/>
        <dbReference type="ChEBI" id="CHEBI:15378"/>
        <dbReference type="ChEBI" id="CHEBI:33019"/>
        <dbReference type="ChEBI" id="CHEBI:61194"/>
        <dbReference type="ChEBI" id="CHEBI:61382"/>
        <dbReference type="EC" id="3.6.1.66"/>
    </reaction>
</comment>
<name>C5DDN2_LACTC</name>
<evidence type="ECO:0000256" key="7">
    <source>
        <dbReference type="ARBA" id="ARBA00023080"/>
    </source>
</evidence>
<keyword evidence="4 10" id="KW-0547">Nucleotide-binding</keyword>
<comment type="catalytic activity">
    <reaction evidence="10">
        <text>XTP + H2O = XMP + diphosphate + H(+)</text>
        <dbReference type="Rhea" id="RHEA:28610"/>
        <dbReference type="ChEBI" id="CHEBI:15377"/>
        <dbReference type="ChEBI" id="CHEBI:15378"/>
        <dbReference type="ChEBI" id="CHEBI:33019"/>
        <dbReference type="ChEBI" id="CHEBI:57464"/>
        <dbReference type="ChEBI" id="CHEBI:61314"/>
        <dbReference type="EC" id="3.6.1.66"/>
    </reaction>
</comment>
<dbReference type="NCBIfam" id="TIGR00042">
    <property type="entry name" value="RdgB/HAM1 family non-canonical purine NTP pyrophosphatase"/>
    <property type="match status" value="1"/>
</dbReference>
<comment type="similarity">
    <text evidence="1 10 11">Belongs to the HAM1 NTPase family.</text>
</comment>
<dbReference type="GO" id="GO:0009204">
    <property type="term" value="P:deoxyribonucleoside triphosphate catabolic process"/>
    <property type="evidence" value="ECO:0007669"/>
    <property type="project" value="UniProtKB-UniRule"/>
</dbReference>
<dbReference type="GO" id="GO:0005634">
    <property type="term" value="C:nucleus"/>
    <property type="evidence" value="ECO:0007669"/>
    <property type="project" value="UniProtKB-SubCell"/>
</dbReference>
<dbReference type="PANTHER" id="PTHR11067:SF9">
    <property type="entry name" value="INOSINE TRIPHOSPHATE PYROPHOSPHATASE"/>
    <property type="match status" value="1"/>
</dbReference>
<dbReference type="GO" id="GO:0036222">
    <property type="term" value="F:XTP diphosphatase activity"/>
    <property type="evidence" value="ECO:0007669"/>
    <property type="project" value="UniProtKB-UniRule"/>
</dbReference>
<feature type="binding site" evidence="10">
    <location>
        <begin position="9"/>
        <end position="14"/>
    </location>
    <ligand>
        <name>ITP</name>
        <dbReference type="ChEBI" id="CHEBI:61402"/>
    </ligand>
</feature>
<evidence type="ECO:0000256" key="9">
    <source>
        <dbReference type="ARBA" id="ARBA00023242"/>
    </source>
</evidence>
<dbReference type="AlphaFoldDB" id="C5DDN2"/>
<feature type="binding site" evidence="10">
    <location>
        <position position="43"/>
    </location>
    <ligand>
        <name>Mg(2+)</name>
        <dbReference type="ChEBI" id="CHEBI:18420"/>
    </ligand>
</feature>
<dbReference type="OrthoDB" id="6288734at2759"/>
<dbReference type="RefSeq" id="XP_002552331.1">
    <property type="nucleotide sequence ID" value="XM_002552285.1"/>
</dbReference>
<keyword evidence="3 10" id="KW-0479">Metal-binding</keyword>
<gene>
    <name evidence="10" type="primary">HAM1</name>
    <name evidence="12" type="ordered locus">KLTH0C02376g</name>
</gene>
<comment type="subunit">
    <text evidence="10">Homodimer.</text>
</comment>
<sequence length="195" mass="21725">MVQKIVFITGNENKLKEVKMLLATGESEEPIFELTSANIDLPEMQSGSLEEIAKIKVSEALKHIPKGQAVFVEDTALCFDEYNGLPGAYIKWFMKSMGPEKIVRMLDGFENKGAEAITTVAYGDSEGKIHIFQGRTKGKIVEPRGPPTFGWDCLFEPTEGTGSTYAEMEKKDKNKISQRSKAFAQLKKYLYTQAA</sequence>
<keyword evidence="2 10" id="KW-0963">Cytoplasm</keyword>
<keyword evidence="8 10" id="KW-0464">Manganese</keyword>
<dbReference type="PANTHER" id="PTHR11067">
    <property type="entry name" value="INOSINE TRIPHOSPHATE PYROPHOSPHATASE/HAM1 PROTEIN"/>
    <property type="match status" value="1"/>
</dbReference>
<dbReference type="Pfam" id="PF01725">
    <property type="entry name" value="Ham1p_like"/>
    <property type="match status" value="1"/>
</dbReference>
<dbReference type="FunFam" id="3.90.950.10:FF:000009">
    <property type="entry name" value="Inosine triphosphate pyrophosphatase"/>
    <property type="match status" value="1"/>
</dbReference>
<evidence type="ECO:0000256" key="10">
    <source>
        <dbReference type="HAMAP-Rule" id="MF_03148"/>
    </source>
</evidence>
<accession>C5DDN2</accession>
<dbReference type="GeneID" id="8291191"/>
<dbReference type="GO" id="GO:0035870">
    <property type="term" value="F:dITP diphosphatase activity"/>
    <property type="evidence" value="ECO:0007669"/>
    <property type="project" value="UniProtKB-UniRule"/>
</dbReference>
<dbReference type="CDD" id="cd00515">
    <property type="entry name" value="HAM1"/>
    <property type="match status" value="1"/>
</dbReference>
<dbReference type="SUPFAM" id="SSF52972">
    <property type="entry name" value="ITPase-like"/>
    <property type="match status" value="1"/>
</dbReference>
<comment type="subcellular location">
    <subcellularLocation>
        <location evidence="10">Cytoplasm</location>
    </subcellularLocation>
    <subcellularLocation>
        <location evidence="10">Nucleus</location>
    </subcellularLocation>
</comment>
<feature type="binding site" evidence="10">
    <location>
        <position position="74"/>
    </location>
    <ligand>
        <name>Mg(2+)</name>
        <dbReference type="ChEBI" id="CHEBI:18420"/>
    </ligand>
</feature>
<comment type="caution">
    <text evidence="10">Lacks conserved residue(s) required for the propagation of feature annotation.</text>
</comment>
<evidence type="ECO:0000256" key="4">
    <source>
        <dbReference type="ARBA" id="ARBA00022741"/>
    </source>
</evidence>
<comment type="catalytic activity">
    <reaction evidence="10">
        <text>ITP + H2O = IMP + diphosphate + H(+)</text>
        <dbReference type="Rhea" id="RHEA:29399"/>
        <dbReference type="ChEBI" id="CHEBI:15377"/>
        <dbReference type="ChEBI" id="CHEBI:15378"/>
        <dbReference type="ChEBI" id="CHEBI:33019"/>
        <dbReference type="ChEBI" id="CHEBI:58053"/>
        <dbReference type="ChEBI" id="CHEBI:61402"/>
        <dbReference type="EC" id="3.6.1.66"/>
    </reaction>
</comment>
<evidence type="ECO:0000256" key="11">
    <source>
        <dbReference type="RuleBase" id="RU003781"/>
    </source>
</evidence>
<dbReference type="InterPro" id="IPR029001">
    <property type="entry name" value="ITPase-like_fam"/>
</dbReference>
<keyword evidence="7 10" id="KW-0546">Nucleotide metabolism</keyword>
<keyword evidence="9 10" id="KW-0539">Nucleus</keyword>
<dbReference type="EC" id="3.6.1.66" evidence="10"/>
<protein>
    <recommendedName>
        <fullName evidence="10">Inosine triphosphate pyrophosphatase</fullName>
        <shortName evidence="10">ITPase</shortName>
        <shortName evidence="10">Inosine triphosphatase</shortName>
        <ecNumber evidence="10">3.6.1.66</ecNumber>
    </recommendedName>
    <alternativeName>
        <fullName evidence="10">Non-canonical purine NTP pyrophosphatase</fullName>
    </alternativeName>
    <alternativeName>
        <fullName evidence="10">Non-standard purine NTP pyrophosphatase</fullName>
    </alternativeName>
    <alternativeName>
        <fullName evidence="10">Nucleoside-triphosphate diphosphatase</fullName>
    </alternativeName>
    <alternativeName>
        <fullName evidence="10">Nucleoside-triphosphate pyrophosphatase</fullName>
        <shortName evidence="10">NTPase</shortName>
    </alternativeName>
    <alternativeName>
        <fullName evidence="10">XTP/dITP diphosphatase</fullName>
    </alternativeName>
</protein>
<dbReference type="HAMAP" id="MF_03148">
    <property type="entry name" value="HAM1_NTPase"/>
    <property type="match status" value="1"/>
</dbReference>
<dbReference type="GO" id="GO:0000166">
    <property type="term" value="F:nucleotide binding"/>
    <property type="evidence" value="ECO:0007669"/>
    <property type="project" value="UniProtKB-KW"/>
</dbReference>
<dbReference type="STRING" id="559295.C5DDN2"/>
<dbReference type="KEGG" id="lth:KLTH0C02376g"/>
<reference evidence="12 13" key="1">
    <citation type="journal article" date="2009" name="Genome Res.">
        <title>Comparative genomics of protoploid Saccharomycetaceae.</title>
        <authorList>
            <consortium name="The Genolevures Consortium"/>
            <person name="Souciet J.-L."/>
            <person name="Dujon B."/>
            <person name="Gaillardin C."/>
            <person name="Johnston M."/>
            <person name="Baret P.V."/>
            <person name="Cliften P."/>
            <person name="Sherman D.J."/>
            <person name="Weissenbach J."/>
            <person name="Westhof E."/>
            <person name="Wincker P."/>
            <person name="Jubin C."/>
            <person name="Poulain J."/>
            <person name="Barbe V."/>
            <person name="Segurens B."/>
            <person name="Artiguenave F."/>
            <person name="Anthouard V."/>
            <person name="Vacherie B."/>
            <person name="Val M.-E."/>
            <person name="Fulton R.S."/>
            <person name="Minx P."/>
            <person name="Wilson R."/>
            <person name="Durrens P."/>
            <person name="Jean G."/>
            <person name="Marck C."/>
            <person name="Martin T."/>
            <person name="Nikolski M."/>
            <person name="Rolland T."/>
            <person name="Seret M.-L."/>
            <person name="Casaregola S."/>
            <person name="Despons L."/>
            <person name="Fairhead C."/>
            <person name="Fischer G."/>
            <person name="Lafontaine I."/>
            <person name="Leh V."/>
            <person name="Lemaire M."/>
            <person name="de Montigny J."/>
            <person name="Neuveglise C."/>
            <person name="Thierry A."/>
            <person name="Blanc-Lenfle I."/>
            <person name="Bleykasten C."/>
            <person name="Diffels J."/>
            <person name="Fritsch E."/>
            <person name="Frangeul L."/>
            <person name="Goeffon A."/>
            <person name="Jauniaux N."/>
            <person name="Kachouri-Lafond R."/>
            <person name="Payen C."/>
            <person name="Potier S."/>
            <person name="Pribylova L."/>
            <person name="Ozanne C."/>
            <person name="Richard G.-F."/>
            <person name="Sacerdot C."/>
            <person name="Straub M.-L."/>
            <person name="Talla E."/>
        </authorList>
    </citation>
    <scope>NUCLEOTIDE SEQUENCE [LARGE SCALE GENOMIC DNA]</scope>
    <source>
        <strain evidence="13">ATCC 56472 / CBS 6340 / NRRL Y-8284</strain>
    </source>
</reference>
<dbReference type="Gene3D" id="3.90.950.10">
    <property type="match status" value="1"/>
</dbReference>
<evidence type="ECO:0000256" key="2">
    <source>
        <dbReference type="ARBA" id="ARBA00022490"/>
    </source>
</evidence>
<dbReference type="GO" id="GO:0009117">
    <property type="term" value="P:nucleotide metabolic process"/>
    <property type="evidence" value="ECO:0007669"/>
    <property type="project" value="UniProtKB-KW"/>
</dbReference>
<keyword evidence="6 10" id="KW-0460">Magnesium</keyword>
<evidence type="ECO:0000256" key="5">
    <source>
        <dbReference type="ARBA" id="ARBA00022801"/>
    </source>
</evidence>
<dbReference type="OMA" id="YDPIFQP"/>
<comment type="cofactor">
    <cofactor evidence="10">
        <name>Mg(2+)</name>
        <dbReference type="ChEBI" id="CHEBI:18420"/>
    </cofactor>
    <cofactor evidence="10">
        <name>Mn(2+)</name>
        <dbReference type="ChEBI" id="CHEBI:29035"/>
    </cofactor>
    <text evidence="10">Binds 1 divalent metal cation per subunit; can use either Mg(2+) or Mn(2+).</text>
</comment>
<dbReference type="GO" id="GO:0046872">
    <property type="term" value="F:metal ion binding"/>
    <property type="evidence" value="ECO:0007669"/>
    <property type="project" value="UniProtKB-KW"/>
</dbReference>
<dbReference type="GO" id="GO:0005737">
    <property type="term" value="C:cytoplasm"/>
    <property type="evidence" value="ECO:0007669"/>
    <property type="project" value="UniProtKB-SubCell"/>
</dbReference>
<comment type="function">
    <text evidence="10">Pyrophosphatase that hydrolyzes non-canonical purine nucleotides such as inosine triphosphate (ITP), deoxyinosine triphosphate (dITP) or xanthosine 5'-triphosphate (XTP) to their respective monophosphate derivatives. The enzyme does not distinguish between the deoxy- and ribose forms. Probably excludes non-canonical purines from RNA and DNA precursor pools, thus preventing their incorporation into RNA and DNA and avoiding chromosomal lesions.</text>
</comment>
<proteinExistence type="inferred from homology"/>
<evidence type="ECO:0000256" key="3">
    <source>
        <dbReference type="ARBA" id="ARBA00022723"/>
    </source>
</evidence>
<evidence type="ECO:0000313" key="13">
    <source>
        <dbReference type="Proteomes" id="UP000002036"/>
    </source>
</evidence>
<dbReference type="InterPro" id="IPR002637">
    <property type="entry name" value="RdgB/HAM1"/>
</dbReference>
<feature type="binding site" evidence="10">
    <location>
        <begin position="74"/>
        <end position="75"/>
    </location>
    <ligand>
        <name>ITP</name>
        <dbReference type="ChEBI" id="CHEBI:61402"/>
    </ligand>
</feature>
<evidence type="ECO:0000256" key="1">
    <source>
        <dbReference type="ARBA" id="ARBA00008023"/>
    </source>
</evidence>
<dbReference type="Proteomes" id="UP000002036">
    <property type="component" value="Chromosome C"/>
</dbReference>
<dbReference type="eggNOG" id="KOG3222">
    <property type="taxonomic scope" value="Eukaryota"/>
</dbReference>
<evidence type="ECO:0000256" key="6">
    <source>
        <dbReference type="ARBA" id="ARBA00022842"/>
    </source>
</evidence>
<feature type="binding site" evidence="10">
    <location>
        <begin position="149"/>
        <end position="152"/>
    </location>
    <ligand>
        <name>ITP</name>
        <dbReference type="ChEBI" id="CHEBI:61402"/>
    </ligand>
</feature>
<keyword evidence="13" id="KW-1185">Reference proteome</keyword>
<dbReference type="EMBL" id="CU928167">
    <property type="protein sequence ID" value="CAR21893.1"/>
    <property type="molecule type" value="Genomic_DNA"/>
</dbReference>
<evidence type="ECO:0000313" key="12">
    <source>
        <dbReference type="EMBL" id="CAR21893.1"/>
    </source>
</evidence>
<dbReference type="InterPro" id="IPR027502">
    <property type="entry name" value="ITPase"/>
</dbReference>
<dbReference type="GO" id="GO:0036220">
    <property type="term" value="F:ITP diphosphatase activity"/>
    <property type="evidence" value="ECO:0007669"/>
    <property type="project" value="UniProtKB-UniRule"/>
</dbReference>
<dbReference type="InParanoid" id="C5DDN2"/>
<feature type="binding site" evidence="10">
    <location>
        <position position="56"/>
    </location>
    <ligand>
        <name>ITP</name>
        <dbReference type="ChEBI" id="CHEBI:61402"/>
    </ligand>
</feature>
<feature type="binding site" evidence="10">
    <location>
        <position position="173"/>
    </location>
    <ligand>
        <name>ITP</name>
        <dbReference type="ChEBI" id="CHEBI:61402"/>
    </ligand>
</feature>